<evidence type="ECO:0000256" key="3">
    <source>
        <dbReference type="ARBA" id="ARBA00022741"/>
    </source>
</evidence>
<dbReference type="EMBL" id="CP033898">
    <property type="protein sequence ID" value="AZA08543.1"/>
    <property type="molecule type" value="Genomic_DNA"/>
</dbReference>
<keyword evidence="2" id="KW-0813">Transport</keyword>
<feature type="domain" description="ABC transporter" evidence="5">
    <location>
        <begin position="5"/>
        <end position="230"/>
    </location>
</feature>
<dbReference type="PANTHER" id="PTHR43335:SF4">
    <property type="entry name" value="ABC TRANSPORTER, ATP-BINDING PROTEIN"/>
    <property type="match status" value="1"/>
</dbReference>
<keyword evidence="6" id="KW-0378">Hydrolase</keyword>
<evidence type="ECO:0000256" key="4">
    <source>
        <dbReference type="ARBA" id="ARBA00022840"/>
    </source>
</evidence>
<evidence type="ECO:0000313" key="6">
    <source>
        <dbReference type="EMBL" id="AZA08543.1"/>
    </source>
</evidence>
<dbReference type="EC" id="3.6.3.36" evidence="6"/>
<evidence type="ECO:0000313" key="7">
    <source>
        <dbReference type="Proteomes" id="UP000271426"/>
    </source>
</evidence>
<proteinExistence type="inferred from homology"/>
<comment type="similarity">
    <text evidence="1">Belongs to the ABC transporter superfamily.</text>
</comment>
<dbReference type="InterPro" id="IPR003439">
    <property type="entry name" value="ABC_transporter-like_ATP-bd"/>
</dbReference>
<protein>
    <submittedName>
        <fullName evidence="6">Taurine import ATP-binding protein TauB</fullName>
        <ecNumber evidence="6">3.6.3.36</ecNumber>
    </submittedName>
</protein>
<dbReference type="PROSITE" id="PS50893">
    <property type="entry name" value="ABC_TRANSPORTER_2"/>
    <property type="match status" value="1"/>
</dbReference>
<dbReference type="InterPro" id="IPR003593">
    <property type="entry name" value="AAA+_ATPase"/>
</dbReference>
<dbReference type="Pfam" id="PF00005">
    <property type="entry name" value="ABC_tran"/>
    <property type="match status" value="1"/>
</dbReference>
<dbReference type="Gene3D" id="3.40.50.300">
    <property type="entry name" value="P-loop containing nucleotide triphosphate hydrolases"/>
    <property type="match status" value="1"/>
</dbReference>
<name>A0A3G6ISJ2_9CORY</name>
<dbReference type="Proteomes" id="UP000271426">
    <property type="component" value="Chromosome"/>
</dbReference>
<dbReference type="InterPro" id="IPR027417">
    <property type="entry name" value="P-loop_NTPase"/>
</dbReference>
<dbReference type="GO" id="GO:0005524">
    <property type="term" value="F:ATP binding"/>
    <property type="evidence" value="ECO:0007669"/>
    <property type="project" value="UniProtKB-KW"/>
</dbReference>
<keyword evidence="4 6" id="KW-0067">ATP-binding</keyword>
<dbReference type="PANTHER" id="PTHR43335">
    <property type="entry name" value="ABC TRANSPORTER, ATP-BINDING PROTEIN"/>
    <property type="match status" value="1"/>
</dbReference>
<dbReference type="SMART" id="SM00382">
    <property type="entry name" value="AAA"/>
    <property type="match status" value="1"/>
</dbReference>
<dbReference type="SUPFAM" id="SSF52540">
    <property type="entry name" value="P-loop containing nucleoside triphosphate hydrolases"/>
    <property type="match status" value="1"/>
</dbReference>
<organism evidence="6 7">
    <name type="scientific">Corynebacterium pseudopelargi</name>
    <dbReference type="NCBI Taxonomy" id="2080757"/>
    <lineage>
        <taxon>Bacteria</taxon>
        <taxon>Bacillati</taxon>
        <taxon>Actinomycetota</taxon>
        <taxon>Actinomycetes</taxon>
        <taxon>Mycobacteriales</taxon>
        <taxon>Corynebacteriaceae</taxon>
        <taxon>Corynebacterium</taxon>
    </lineage>
</organism>
<evidence type="ECO:0000256" key="2">
    <source>
        <dbReference type="ARBA" id="ARBA00022448"/>
    </source>
</evidence>
<reference evidence="6 7" key="1">
    <citation type="submission" date="2018-11" db="EMBL/GenBank/DDBJ databases">
        <authorList>
            <person name="Kleinhagauer T."/>
            <person name="Glaeser S.P."/>
            <person name="Spergser J."/>
            <person name="Ruckert C."/>
            <person name="Kaempfer P."/>
            <person name="Busse H.-J."/>
        </authorList>
    </citation>
    <scope>NUCLEOTIDE SEQUENCE [LARGE SCALE GENOMIC DNA]</scope>
    <source>
        <strain evidence="6 7">812CH</strain>
    </source>
</reference>
<dbReference type="AlphaFoldDB" id="A0A3G6ISJ2"/>
<dbReference type="GO" id="GO:0016887">
    <property type="term" value="F:ATP hydrolysis activity"/>
    <property type="evidence" value="ECO:0007669"/>
    <property type="project" value="InterPro"/>
</dbReference>
<gene>
    <name evidence="6" type="primary">tauB</name>
    <name evidence="6" type="ORF">CPPEL_01985</name>
</gene>
<dbReference type="RefSeq" id="WP_164470348.1">
    <property type="nucleotide sequence ID" value="NZ_CP033898.1"/>
</dbReference>
<keyword evidence="7" id="KW-1185">Reference proteome</keyword>
<sequence>MTPAIEVEHLQCSFGAKVIFQDLNLRINQGSTCALLGANGVGKTTLLAMLAGALEPSAGTIHIDGYNPRKFAQPLHQVGFHFDVAALHPHHSPRRHLQWMATALGVDKQRVDMLIHHAGLEAFAQRRLKHCSLGIRQRTGIASAMLADPPILLFDEPLNGLDLQGILWFRGLLDTWRAEAKTVVLSTHDLPEAQRSVDQVCIIADKQVRLQAGMEQVLATFGGLEPAMIAHIPELAGR</sequence>
<evidence type="ECO:0000256" key="1">
    <source>
        <dbReference type="ARBA" id="ARBA00005417"/>
    </source>
</evidence>
<keyword evidence="3" id="KW-0547">Nucleotide-binding</keyword>
<evidence type="ECO:0000259" key="5">
    <source>
        <dbReference type="PROSITE" id="PS50893"/>
    </source>
</evidence>
<accession>A0A3G6ISJ2</accession>
<dbReference type="KEGG" id="cpso:CPPEL_01985"/>